<evidence type="ECO:0000313" key="2">
    <source>
        <dbReference type="EMBL" id="CAG8787654.1"/>
    </source>
</evidence>
<feature type="region of interest" description="Disordered" evidence="1">
    <location>
        <begin position="1"/>
        <end position="22"/>
    </location>
</feature>
<dbReference type="EMBL" id="CAJVPV010058228">
    <property type="protein sequence ID" value="CAG8787654.1"/>
    <property type="molecule type" value="Genomic_DNA"/>
</dbReference>
<evidence type="ECO:0000313" key="3">
    <source>
        <dbReference type="Proteomes" id="UP000789342"/>
    </source>
</evidence>
<comment type="caution">
    <text evidence="2">The sequence shown here is derived from an EMBL/GenBank/DDBJ whole genome shotgun (WGS) entry which is preliminary data.</text>
</comment>
<protein>
    <submittedName>
        <fullName evidence="2">18212_t:CDS:1</fullName>
    </submittedName>
</protein>
<name>A0A9N9JM53_9GLOM</name>
<evidence type="ECO:0000256" key="1">
    <source>
        <dbReference type="SAM" id="MobiDB-lite"/>
    </source>
</evidence>
<accession>A0A9N9JM53</accession>
<dbReference type="AlphaFoldDB" id="A0A9N9JM53"/>
<gene>
    <name evidence="2" type="ORF">AMORRO_LOCUS17869</name>
</gene>
<feature type="non-terminal residue" evidence="2">
    <location>
        <position position="43"/>
    </location>
</feature>
<organism evidence="2 3">
    <name type="scientific">Acaulospora morrowiae</name>
    <dbReference type="NCBI Taxonomy" id="94023"/>
    <lineage>
        <taxon>Eukaryota</taxon>
        <taxon>Fungi</taxon>
        <taxon>Fungi incertae sedis</taxon>
        <taxon>Mucoromycota</taxon>
        <taxon>Glomeromycotina</taxon>
        <taxon>Glomeromycetes</taxon>
        <taxon>Diversisporales</taxon>
        <taxon>Acaulosporaceae</taxon>
        <taxon>Acaulospora</taxon>
    </lineage>
</organism>
<feature type="non-terminal residue" evidence="2">
    <location>
        <position position="1"/>
    </location>
</feature>
<sequence>DDQDSNGITDVRKNGSKSNTKSYTKVVNEQILSSSSISQSVQE</sequence>
<reference evidence="2" key="1">
    <citation type="submission" date="2021-06" db="EMBL/GenBank/DDBJ databases">
        <authorList>
            <person name="Kallberg Y."/>
            <person name="Tangrot J."/>
            <person name="Rosling A."/>
        </authorList>
    </citation>
    <scope>NUCLEOTIDE SEQUENCE</scope>
    <source>
        <strain evidence="2">CL551</strain>
    </source>
</reference>
<dbReference type="Proteomes" id="UP000789342">
    <property type="component" value="Unassembled WGS sequence"/>
</dbReference>
<proteinExistence type="predicted"/>
<keyword evidence="3" id="KW-1185">Reference proteome</keyword>